<keyword evidence="2" id="KW-1185">Reference proteome</keyword>
<gene>
    <name evidence="1" type="ORF">M9H77_36190</name>
</gene>
<organism evidence="1 2">
    <name type="scientific">Catharanthus roseus</name>
    <name type="common">Madagascar periwinkle</name>
    <name type="synonym">Vinca rosea</name>
    <dbReference type="NCBI Taxonomy" id="4058"/>
    <lineage>
        <taxon>Eukaryota</taxon>
        <taxon>Viridiplantae</taxon>
        <taxon>Streptophyta</taxon>
        <taxon>Embryophyta</taxon>
        <taxon>Tracheophyta</taxon>
        <taxon>Spermatophyta</taxon>
        <taxon>Magnoliopsida</taxon>
        <taxon>eudicotyledons</taxon>
        <taxon>Gunneridae</taxon>
        <taxon>Pentapetalae</taxon>
        <taxon>asterids</taxon>
        <taxon>lamiids</taxon>
        <taxon>Gentianales</taxon>
        <taxon>Apocynaceae</taxon>
        <taxon>Rauvolfioideae</taxon>
        <taxon>Vinceae</taxon>
        <taxon>Catharanthinae</taxon>
        <taxon>Catharanthus</taxon>
    </lineage>
</organism>
<dbReference type="Proteomes" id="UP001060085">
    <property type="component" value="Linkage Group LG08"/>
</dbReference>
<accession>A0ACB9ZUU5</accession>
<sequence>MEAINPIRVILFWDCEIARDAYGPHFTGVLRKSWTLPTNRMISHDQLVKKILKYRDMDPNSWNVRMTMRVPSYYEHEQRRRNALSMDYSTPPSEERDSYSC</sequence>
<reference evidence="2" key="1">
    <citation type="journal article" date="2023" name="Nat. Plants">
        <title>Single-cell RNA sequencing provides a high-resolution roadmap for understanding the multicellular compartmentation of specialized metabolism.</title>
        <authorList>
            <person name="Sun S."/>
            <person name="Shen X."/>
            <person name="Li Y."/>
            <person name="Li Y."/>
            <person name="Wang S."/>
            <person name="Li R."/>
            <person name="Zhang H."/>
            <person name="Shen G."/>
            <person name="Guo B."/>
            <person name="Wei J."/>
            <person name="Xu J."/>
            <person name="St-Pierre B."/>
            <person name="Chen S."/>
            <person name="Sun C."/>
        </authorList>
    </citation>
    <scope>NUCLEOTIDE SEQUENCE [LARGE SCALE GENOMIC DNA]</scope>
</reference>
<comment type="caution">
    <text evidence="1">The sequence shown here is derived from an EMBL/GenBank/DDBJ whole genome shotgun (WGS) entry which is preliminary data.</text>
</comment>
<name>A0ACB9ZUU5_CATRO</name>
<evidence type="ECO:0000313" key="1">
    <source>
        <dbReference type="EMBL" id="KAI5650185.1"/>
    </source>
</evidence>
<evidence type="ECO:0000313" key="2">
    <source>
        <dbReference type="Proteomes" id="UP001060085"/>
    </source>
</evidence>
<dbReference type="EMBL" id="CM044708">
    <property type="protein sequence ID" value="KAI5650185.1"/>
    <property type="molecule type" value="Genomic_DNA"/>
</dbReference>
<protein>
    <submittedName>
        <fullName evidence="1">Uncharacterized protein</fullName>
    </submittedName>
</protein>
<proteinExistence type="predicted"/>